<protein>
    <submittedName>
        <fullName evidence="2">Uncharacterized protein</fullName>
    </submittedName>
</protein>
<dbReference type="AlphaFoldDB" id="A0A8K0CLR5"/>
<dbReference type="Proteomes" id="UP000801492">
    <property type="component" value="Unassembled WGS sequence"/>
</dbReference>
<feature type="signal peptide" evidence="1">
    <location>
        <begin position="1"/>
        <end position="18"/>
    </location>
</feature>
<feature type="chain" id="PRO_5035466988" evidence="1">
    <location>
        <begin position="19"/>
        <end position="247"/>
    </location>
</feature>
<dbReference type="EMBL" id="VTPC01088535">
    <property type="protein sequence ID" value="KAF2886150.1"/>
    <property type="molecule type" value="Genomic_DNA"/>
</dbReference>
<keyword evidence="3" id="KW-1185">Reference proteome</keyword>
<keyword evidence="1" id="KW-0732">Signal</keyword>
<sequence>MKFAVFLCISLQLYVANSKSLTDLLRPCRKSDPNLNSCVLNLFQRGITILAKGAPEYFIPPMDPFVIPVFEKNITIANLAEGNIVLKHVKISNILNVKVSNVKIDLDNHQGEIDLYHPQIKVSLQYSGDGKLFDTSMHSEGLFKGKFNDIKCNIKLKLKPIEKRGVKYFALEDFKLNTHVGGGYIDIVANDPEQQPIIDFVQNLFNQDPRPYLDVFNPIIVETAESHIRKLLGGILAFVPANAILPD</sequence>
<proteinExistence type="predicted"/>
<dbReference type="Pfam" id="PF06585">
    <property type="entry name" value="JHBP"/>
    <property type="match status" value="1"/>
</dbReference>
<gene>
    <name evidence="2" type="ORF">ILUMI_20022</name>
</gene>
<organism evidence="2 3">
    <name type="scientific">Ignelater luminosus</name>
    <name type="common">Cucubano</name>
    <name type="synonym">Pyrophorus luminosus</name>
    <dbReference type="NCBI Taxonomy" id="2038154"/>
    <lineage>
        <taxon>Eukaryota</taxon>
        <taxon>Metazoa</taxon>
        <taxon>Ecdysozoa</taxon>
        <taxon>Arthropoda</taxon>
        <taxon>Hexapoda</taxon>
        <taxon>Insecta</taxon>
        <taxon>Pterygota</taxon>
        <taxon>Neoptera</taxon>
        <taxon>Endopterygota</taxon>
        <taxon>Coleoptera</taxon>
        <taxon>Polyphaga</taxon>
        <taxon>Elateriformia</taxon>
        <taxon>Elateroidea</taxon>
        <taxon>Elateridae</taxon>
        <taxon>Agrypninae</taxon>
        <taxon>Pyrophorini</taxon>
        <taxon>Ignelater</taxon>
    </lineage>
</organism>
<evidence type="ECO:0000313" key="2">
    <source>
        <dbReference type="EMBL" id="KAF2886150.1"/>
    </source>
</evidence>
<reference evidence="2" key="1">
    <citation type="submission" date="2019-08" db="EMBL/GenBank/DDBJ databases">
        <title>The genome of the North American firefly Photinus pyralis.</title>
        <authorList>
            <consortium name="Photinus pyralis genome working group"/>
            <person name="Fallon T.R."/>
            <person name="Sander Lower S.E."/>
            <person name="Weng J.-K."/>
        </authorList>
    </citation>
    <scope>NUCLEOTIDE SEQUENCE</scope>
    <source>
        <strain evidence="2">TRF0915ILg1</strain>
        <tissue evidence="2">Whole body</tissue>
    </source>
</reference>
<evidence type="ECO:0000256" key="1">
    <source>
        <dbReference type="SAM" id="SignalP"/>
    </source>
</evidence>
<comment type="caution">
    <text evidence="2">The sequence shown here is derived from an EMBL/GenBank/DDBJ whole genome shotgun (WGS) entry which is preliminary data.</text>
</comment>
<name>A0A8K0CLR5_IGNLU</name>
<dbReference type="OrthoDB" id="8194225at2759"/>
<dbReference type="GO" id="GO:0005615">
    <property type="term" value="C:extracellular space"/>
    <property type="evidence" value="ECO:0007669"/>
    <property type="project" value="TreeGrafter"/>
</dbReference>
<dbReference type="SMART" id="SM00700">
    <property type="entry name" value="JHBP"/>
    <property type="match status" value="1"/>
</dbReference>
<evidence type="ECO:0000313" key="3">
    <source>
        <dbReference type="Proteomes" id="UP000801492"/>
    </source>
</evidence>
<dbReference type="Gene3D" id="3.15.10.30">
    <property type="entry name" value="Haemolymph juvenile hormone binding protein"/>
    <property type="match status" value="1"/>
</dbReference>
<dbReference type="PANTHER" id="PTHR11008">
    <property type="entry name" value="PROTEIN TAKEOUT-LIKE PROTEIN"/>
    <property type="match status" value="1"/>
</dbReference>
<dbReference type="InterPro" id="IPR010562">
    <property type="entry name" value="Haemolymph_juvenile_hormone-bd"/>
</dbReference>
<dbReference type="InterPro" id="IPR038606">
    <property type="entry name" value="To_sf"/>
</dbReference>
<accession>A0A8K0CLR5</accession>
<dbReference type="PANTHER" id="PTHR11008:SF14">
    <property type="entry name" value="CIRCADIAN CLOCK-CONTROLLED PROTEIN-LIKE PROTEIN"/>
    <property type="match status" value="1"/>
</dbReference>